<keyword evidence="4 6" id="KW-0472">Membrane</keyword>
<evidence type="ECO:0008006" key="9">
    <source>
        <dbReference type="Google" id="ProtNLM"/>
    </source>
</evidence>
<evidence type="ECO:0000256" key="1">
    <source>
        <dbReference type="ARBA" id="ARBA00004141"/>
    </source>
</evidence>
<feature type="transmembrane region" description="Helical" evidence="6">
    <location>
        <begin position="232"/>
        <end position="256"/>
    </location>
</feature>
<organism evidence="7 8">
    <name type="scientific">Rhizoclosmatium globosum</name>
    <dbReference type="NCBI Taxonomy" id="329046"/>
    <lineage>
        <taxon>Eukaryota</taxon>
        <taxon>Fungi</taxon>
        <taxon>Fungi incertae sedis</taxon>
        <taxon>Chytridiomycota</taxon>
        <taxon>Chytridiomycota incertae sedis</taxon>
        <taxon>Chytridiomycetes</taxon>
        <taxon>Chytridiales</taxon>
        <taxon>Chytriomycetaceae</taxon>
        <taxon>Rhizoclosmatium</taxon>
    </lineage>
</organism>
<keyword evidence="2 6" id="KW-0812">Transmembrane</keyword>
<evidence type="ECO:0000256" key="3">
    <source>
        <dbReference type="ARBA" id="ARBA00022989"/>
    </source>
</evidence>
<feature type="transmembrane region" description="Helical" evidence="6">
    <location>
        <begin position="181"/>
        <end position="205"/>
    </location>
</feature>
<proteinExistence type="predicted"/>
<evidence type="ECO:0000256" key="6">
    <source>
        <dbReference type="SAM" id="Phobius"/>
    </source>
</evidence>
<dbReference type="Proteomes" id="UP000193642">
    <property type="component" value="Unassembled WGS sequence"/>
</dbReference>
<feature type="transmembrane region" description="Helical" evidence="6">
    <location>
        <begin position="262"/>
        <end position="284"/>
    </location>
</feature>
<feature type="transmembrane region" description="Helical" evidence="6">
    <location>
        <begin position="100"/>
        <end position="128"/>
    </location>
</feature>
<gene>
    <name evidence="7" type="ORF">BCR33DRAFT_762916</name>
</gene>
<dbReference type="GO" id="GO:0005886">
    <property type="term" value="C:plasma membrane"/>
    <property type="evidence" value="ECO:0007669"/>
    <property type="project" value="TreeGrafter"/>
</dbReference>
<dbReference type="EMBL" id="MCGO01000008">
    <property type="protein sequence ID" value="ORY49796.1"/>
    <property type="molecule type" value="Genomic_DNA"/>
</dbReference>
<dbReference type="OrthoDB" id="2098790at2759"/>
<dbReference type="GO" id="GO:0004930">
    <property type="term" value="F:G protein-coupled receptor activity"/>
    <property type="evidence" value="ECO:0007669"/>
    <property type="project" value="TreeGrafter"/>
</dbReference>
<evidence type="ECO:0000313" key="7">
    <source>
        <dbReference type="EMBL" id="ORY49796.1"/>
    </source>
</evidence>
<feature type="region of interest" description="Disordered" evidence="5">
    <location>
        <begin position="295"/>
        <end position="324"/>
    </location>
</feature>
<dbReference type="PANTHER" id="PTHR23112:SF0">
    <property type="entry name" value="TRANSMEMBRANE PROTEIN 116"/>
    <property type="match status" value="1"/>
</dbReference>
<evidence type="ECO:0000256" key="4">
    <source>
        <dbReference type="ARBA" id="ARBA00023136"/>
    </source>
</evidence>
<feature type="transmembrane region" description="Helical" evidence="6">
    <location>
        <begin position="26"/>
        <end position="51"/>
    </location>
</feature>
<name>A0A1Y2CSC2_9FUNG</name>
<protein>
    <recommendedName>
        <fullName evidence="9">G-protein coupled receptors family 1 profile domain-containing protein</fullName>
    </recommendedName>
</protein>
<accession>A0A1Y2CSC2</accession>
<dbReference type="GO" id="GO:0007189">
    <property type="term" value="P:adenylate cyclase-activating G protein-coupled receptor signaling pathway"/>
    <property type="evidence" value="ECO:0007669"/>
    <property type="project" value="TreeGrafter"/>
</dbReference>
<keyword evidence="3 6" id="KW-1133">Transmembrane helix</keyword>
<reference evidence="7 8" key="1">
    <citation type="submission" date="2016-07" db="EMBL/GenBank/DDBJ databases">
        <title>Pervasive Adenine N6-methylation of Active Genes in Fungi.</title>
        <authorList>
            <consortium name="DOE Joint Genome Institute"/>
            <person name="Mondo S.J."/>
            <person name="Dannebaum R.O."/>
            <person name="Kuo R.C."/>
            <person name="Labutti K."/>
            <person name="Haridas S."/>
            <person name="Kuo A."/>
            <person name="Salamov A."/>
            <person name="Ahrendt S.R."/>
            <person name="Lipzen A."/>
            <person name="Sullivan W."/>
            <person name="Andreopoulos W.B."/>
            <person name="Clum A."/>
            <person name="Lindquist E."/>
            <person name="Daum C."/>
            <person name="Ramamoorthy G.K."/>
            <person name="Gryganskyi A."/>
            <person name="Culley D."/>
            <person name="Magnuson J.K."/>
            <person name="James T.Y."/>
            <person name="O'Malley M.A."/>
            <person name="Stajich J.E."/>
            <person name="Spatafora J.W."/>
            <person name="Visel A."/>
            <person name="Grigoriev I.V."/>
        </authorList>
    </citation>
    <scope>NUCLEOTIDE SEQUENCE [LARGE SCALE GENOMIC DNA]</scope>
    <source>
        <strain evidence="7 8">JEL800</strain>
    </source>
</reference>
<dbReference type="AlphaFoldDB" id="A0A1Y2CSC2"/>
<comment type="subcellular location">
    <subcellularLocation>
        <location evidence="1">Membrane</location>
        <topology evidence="1">Multi-pass membrane protein</topology>
    </subcellularLocation>
</comment>
<feature type="compositionally biased region" description="Basic and acidic residues" evidence="5">
    <location>
        <begin position="315"/>
        <end position="324"/>
    </location>
</feature>
<dbReference type="Gene3D" id="1.20.1070.10">
    <property type="entry name" value="Rhodopsin 7-helix transmembrane proteins"/>
    <property type="match status" value="1"/>
</dbReference>
<evidence type="ECO:0000256" key="2">
    <source>
        <dbReference type="ARBA" id="ARBA00022692"/>
    </source>
</evidence>
<evidence type="ECO:0000313" key="8">
    <source>
        <dbReference type="Proteomes" id="UP000193642"/>
    </source>
</evidence>
<feature type="transmembrane region" description="Helical" evidence="6">
    <location>
        <begin position="63"/>
        <end position="80"/>
    </location>
</feature>
<feature type="compositionally biased region" description="Polar residues" evidence="5">
    <location>
        <begin position="303"/>
        <end position="313"/>
    </location>
</feature>
<dbReference type="SUPFAM" id="SSF81321">
    <property type="entry name" value="Family A G protein-coupled receptor-like"/>
    <property type="match status" value="1"/>
</dbReference>
<sequence length="324" mass="35210">MSVIQEWSLSPSNPIRHEPQSLSDVYALHGATLVTIYSSIIGASLMIVDSVRLKKHETLSGRFPIYMAGLNFCWSVSHSIDHLWMILLKGDNPPDTACRILGGVLSVFMIAELFLTDIMALFMLATVYYGNRVSLGSYDWILFVLVIGGPICYAIIAGSIGALGHDYYWCFLDISGSAGRVMMGITAAAACLCVAIPAICFFLIYRKLKEHANNIKGTISSGGFTASVIKKLLVFQGIVTFSFCGIAVTGITISAFKREPTGLVWLTVLTINSGGWINAIAYFLQEYSHRRDHRNKGVDASSAKPSASLTAQMSEVKKSAATDI</sequence>
<comment type="caution">
    <text evidence="7">The sequence shown here is derived from an EMBL/GenBank/DDBJ whole genome shotgun (WGS) entry which is preliminary data.</text>
</comment>
<evidence type="ECO:0000256" key="5">
    <source>
        <dbReference type="SAM" id="MobiDB-lite"/>
    </source>
</evidence>
<keyword evidence="8" id="KW-1185">Reference proteome</keyword>
<dbReference type="PANTHER" id="PTHR23112">
    <property type="entry name" value="G PROTEIN-COUPLED RECEPTOR 157-RELATED"/>
    <property type="match status" value="1"/>
</dbReference>
<feature type="transmembrane region" description="Helical" evidence="6">
    <location>
        <begin position="140"/>
        <end position="161"/>
    </location>
</feature>